<proteinExistence type="predicted"/>
<evidence type="ECO:0000313" key="1">
    <source>
        <dbReference type="EMBL" id="KAK7038063.1"/>
    </source>
</evidence>
<reference evidence="1 2" key="1">
    <citation type="journal article" date="2024" name="J Genomics">
        <title>Draft genome sequencing and assembly of Favolaschia claudopus CIRM-BRFM 2984 isolated from oak limbs.</title>
        <authorList>
            <person name="Navarro D."/>
            <person name="Drula E."/>
            <person name="Chaduli D."/>
            <person name="Cazenave R."/>
            <person name="Ahrendt S."/>
            <person name="Wang J."/>
            <person name="Lipzen A."/>
            <person name="Daum C."/>
            <person name="Barry K."/>
            <person name="Grigoriev I.V."/>
            <person name="Favel A."/>
            <person name="Rosso M.N."/>
            <person name="Martin F."/>
        </authorList>
    </citation>
    <scope>NUCLEOTIDE SEQUENCE [LARGE SCALE GENOMIC DNA]</scope>
    <source>
        <strain evidence="1 2">CIRM-BRFM 2984</strain>
    </source>
</reference>
<dbReference type="EMBL" id="JAWWNJ010000017">
    <property type="protein sequence ID" value="KAK7038063.1"/>
    <property type="molecule type" value="Genomic_DNA"/>
</dbReference>
<gene>
    <name evidence="1" type="ORF">R3P38DRAFT_2904216</name>
</gene>
<name>A0AAW0CGR5_9AGAR</name>
<accession>A0AAW0CGR5</accession>
<organism evidence="1 2">
    <name type="scientific">Favolaschia claudopus</name>
    <dbReference type="NCBI Taxonomy" id="2862362"/>
    <lineage>
        <taxon>Eukaryota</taxon>
        <taxon>Fungi</taxon>
        <taxon>Dikarya</taxon>
        <taxon>Basidiomycota</taxon>
        <taxon>Agaricomycotina</taxon>
        <taxon>Agaricomycetes</taxon>
        <taxon>Agaricomycetidae</taxon>
        <taxon>Agaricales</taxon>
        <taxon>Marasmiineae</taxon>
        <taxon>Mycenaceae</taxon>
        <taxon>Favolaschia</taxon>
    </lineage>
</organism>
<evidence type="ECO:0000313" key="2">
    <source>
        <dbReference type="Proteomes" id="UP001362999"/>
    </source>
</evidence>
<keyword evidence="2" id="KW-1185">Reference proteome</keyword>
<dbReference type="Proteomes" id="UP001362999">
    <property type="component" value="Unassembled WGS sequence"/>
</dbReference>
<dbReference type="AlphaFoldDB" id="A0AAW0CGR5"/>
<comment type="caution">
    <text evidence="1">The sequence shown here is derived from an EMBL/GenBank/DDBJ whole genome shotgun (WGS) entry which is preliminary data.</text>
</comment>
<protein>
    <submittedName>
        <fullName evidence="1">Uncharacterized protein</fullName>
    </submittedName>
</protein>
<sequence>MWLSQIFTGVLWGSKVKHQFLVFDFPQEKYGHHTALVWHEPKNKYCMVVARFGRMRKEIADAEFLGEIDLRTPHASDVEDQANALDTHYMTAKSLFEELARSGQRGNKLALGTAAVYLVQVRTRHFRLLYDGSKASLPSGYLTFYTGKSS</sequence>